<organism evidence="2 3">
    <name type="scientific">Cohnella yongneupensis</name>
    <dbReference type="NCBI Taxonomy" id="425006"/>
    <lineage>
        <taxon>Bacteria</taxon>
        <taxon>Bacillati</taxon>
        <taxon>Bacillota</taxon>
        <taxon>Bacilli</taxon>
        <taxon>Bacillales</taxon>
        <taxon>Paenibacillaceae</taxon>
        <taxon>Cohnella</taxon>
    </lineage>
</organism>
<name>A0ABW0R4V6_9BACL</name>
<keyword evidence="1" id="KW-0732">Signal</keyword>
<dbReference type="EMBL" id="JBHSNC010000038">
    <property type="protein sequence ID" value="MFC5530274.1"/>
    <property type="molecule type" value="Genomic_DNA"/>
</dbReference>
<dbReference type="SUPFAM" id="SSF69360">
    <property type="entry name" value="Cell wall binding repeat"/>
    <property type="match status" value="1"/>
</dbReference>
<dbReference type="PANTHER" id="PTHR37841:SF1">
    <property type="entry name" value="DUF3298 DOMAIN-CONTAINING PROTEIN"/>
    <property type="match status" value="1"/>
</dbReference>
<feature type="signal peptide" evidence="1">
    <location>
        <begin position="1"/>
        <end position="27"/>
    </location>
</feature>
<feature type="chain" id="PRO_5045614158" evidence="1">
    <location>
        <begin position="28"/>
        <end position="460"/>
    </location>
</feature>
<dbReference type="PANTHER" id="PTHR37841">
    <property type="entry name" value="GLR2918 PROTEIN"/>
    <property type="match status" value="1"/>
</dbReference>
<dbReference type="Proteomes" id="UP001596108">
    <property type="component" value="Unassembled WGS sequence"/>
</dbReference>
<evidence type="ECO:0000313" key="2">
    <source>
        <dbReference type="EMBL" id="MFC5530274.1"/>
    </source>
</evidence>
<keyword evidence="3" id="KW-1185">Reference proteome</keyword>
<dbReference type="RefSeq" id="WP_378112213.1">
    <property type="nucleotide sequence ID" value="NZ_JBHSNC010000038.1"/>
</dbReference>
<gene>
    <name evidence="2" type="ORF">ACFPQ4_12625</name>
</gene>
<comment type="caution">
    <text evidence="2">The sequence shown here is derived from an EMBL/GenBank/DDBJ whole genome shotgun (WGS) entry which is preliminary data.</text>
</comment>
<proteinExistence type="predicted"/>
<dbReference type="Pfam" id="PF14903">
    <property type="entry name" value="WG_beta_rep"/>
    <property type="match status" value="6"/>
</dbReference>
<evidence type="ECO:0000256" key="1">
    <source>
        <dbReference type="SAM" id="SignalP"/>
    </source>
</evidence>
<sequence>MRVKRYTQLIILILLCSAFVVSNAVFAASKPELLFPFVQNDKVGYINKNGKIIIPAKFDTSKYSYEVLAPESNLIPQPIGKYEDAKWGYIDRTGKFVIQPQYDYASKFENGVAKVGTARGEAWINEAGDTVISGHYAMTDFGAEGYAIAADLVGYDEKGNEIHTFNFIDRNGENLSDRLFAGVLGFSEGLAAVNIGGKSNIWGFPSGGKWGYLDTKGQMAIEAKFEFAFSFVNGLAGFNVGGKTTTQGPVGGIGIPEGGKWGYIDKSGAVVIKPQFQDIGSFSDGVAPAMLKDKWGIIDTKGKFVAKPVYWRMDPIGNGLFIVANDADYSSYGVLSKTGKIIGNHFTEIGSKFSDGLLHVFWGDTGAFMDPNGKMILKRKGVRYGDFRNGLSTYSYTSDKKHLRGLMDRQGTYLTKPIFSNINDFYYGLALVSIPDAKGNSYDAYIDAKGKIVWKSKIPR</sequence>
<protein>
    <submittedName>
        <fullName evidence="2">WG repeat-containing protein</fullName>
    </submittedName>
</protein>
<reference evidence="3" key="1">
    <citation type="journal article" date="2019" name="Int. J. Syst. Evol. Microbiol.">
        <title>The Global Catalogue of Microorganisms (GCM) 10K type strain sequencing project: providing services to taxonomists for standard genome sequencing and annotation.</title>
        <authorList>
            <consortium name="The Broad Institute Genomics Platform"/>
            <consortium name="The Broad Institute Genome Sequencing Center for Infectious Disease"/>
            <person name="Wu L."/>
            <person name="Ma J."/>
        </authorList>
    </citation>
    <scope>NUCLEOTIDE SEQUENCE [LARGE SCALE GENOMIC DNA]</scope>
    <source>
        <strain evidence="3">CGMCC 1.18578</strain>
    </source>
</reference>
<accession>A0ABW0R4V6</accession>
<evidence type="ECO:0000313" key="3">
    <source>
        <dbReference type="Proteomes" id="UP001596108"/>
    </source>
</evidence>
<dbReference type="InterPro" id="IPR032774">
    <property type="entry name" value="WG_beta_rep"/>
</dbReference>